<organism evidence="2 3">
    <name type="scientific">Hucho hucho</name>
    <name type="common">huchen</name>
    <dbReference type="NCBI Taxonomy" id="62062"/>
    <lineage>
        <taxon>Eukaryota</taxon>
        <taxon>Metazoa</taxon>
        <taxon>Chordata</taxon>
        <taxon>Craniata</taxon>
        <taxon>Vertebrata</taxon>
        <taxon>Euteleostomi</taxon>
        <taxon>Actinopterygii</taxon>
        <taxon>Neopterygii</taxon>
        <taxon>Teleostei</taxon>
        <taxon>Protacanthopterygii</taxon>
        <taxon>Salmoniformes</taxon>
        <taxon>Salmonidae</taxon>
        <taxon>Salmoninae</taxon>
        <taxon>Hucho</taxon>
    </lineage>
</organism>
<dbReference type="Ensembl" id="ENSHHUT00000028836.1">
    <property type="protein sequence ID" value="ENSHHUP00000027729.1"/>
    <property type="gene ID" value="ENSHHUG00000017601.1"/>
</dbReference>
<dbReference type="AlphaFoldDB" id="A0A4W5LPQ6"/>
<dbReference type="GO" id="GO:0031410">
    <property type="term" value="C:cytoplasmic vesicle"/>
    <property type="evidence" value="ECO:0007669"/>
    <property type="project" value="TreeGrafter"/>
</dbReference>
<dbReference type="InterPro" id="IPR057977">
    <property type="entry name" value="TPR_DENND3"/>
</dbReference>
<accession>A0A4W5LPQ6</accession>
<reference evidence="2" key="3">
    <citation type="submission" date="2025-09" db="UniProtKB">
        <authorList>
            <consortium name="Ensembl"/>
        </authorList>
    </citation>
    <scope>IDENTIFICATION</scope>
</reference>
<dbReference type="PANTHER" id="PTHR12296">
    <property type="entry name" value="DENN DOMAIN-CONTAINING PROTEIN 4"/>
    <property type="match status" value="1"/>
</dbReference>
<dbReference type="GO" id="GO:0005085">
    <property type="term" value="F:guanyl-nucleotide exchange factor activity"/>
    <property type="evidence" value="ECO:0007669"/>
    <property type="project" value="UniProtKB-ARBA"/>
</dbReference>
<evidence type="ECO:0000313" key="3">
    <source>
        <dbReference type="Proteomes" id="UP000314982"/>
    </source>
</evidence>
<dbReference type="PANTHER" id="PTHR12296:SF21">
    <property type="entry name" value="DENN DOMAIN-CONTAINING PROTEIN 3"/>
    <property type="match status" value="1"/>
</dbReference>
<name>A0A4W5LPQ6_9TELE</name>
<feature type="domain" description="DENND3-like TPR repeats" evidence="1">
    <location>
        <begin position="2"/>
        <end position="101"/>
    </location>
</feature>
<keyword evidence="3" id="KW-1185">Reference proteome</keyword>
<dbReference type="GO" id="GO:0032483">
    <property type="term" value="P:regulation of Rab protein signal transduction"/>
    <property type="evidence" value="ECO:0007669"/>
    <property type="project" value="TreeGrafter"/>
</dbReference>
<dbReference type="InterPro" id="IPR051696">
    <property type="entry name" value="DENN_Domain_GEFs"/>
</dbReference>
<sequence>MVHHYVQNYYGELIILLGKAIFCVPPENSTLLARYFYLRGFMNTLCSKRLDALSDFQNLYKTDMEIFPTDLVKALVDSLQKDERSQADQRPELKRLIFKVKTDNEMVLVQADDHVKKFHLPKTHMLQEDFVKRIQESGIVKDVATIHRLFEALTVGSCKSDFGFGFSHEESLQYFTLTPRWMGNRSRLTQRCSVCSTPSGRRQRWRPRTSTCQLRS</sequence>
<protein>
    <recommendedName>
        <fullName evidence="1">DENND3-like TPR repeats domain-containing protein</fullName>
    </recommendedName>
</protein>
<dbReference type="Proteomes" id="UP000314982">
    <property type="component" value="Unassembled WGS sequence"/>
</dbReference>
<reference evidence="3" key="1">
    <citation type="submission" date="2018-06" db="EMBL/GenBank/DDBJ databases">
        <title>Genome assembly of Danube salmon.</title>
        <authorList>
            <person name="Macqueen D.J."/>
            <person name="Gundappa M.K."/>
        </authorList>
    </citation>
    <scope>NUCLEOTIDE SEQUENCE [LARGE SCALE GENOMIC DNA]</scope>
</reference>
<reference evidence="2" key="2">
    <citation type="submission" date="2025-08" db="UniProtKB">
        <authorList>
            <consortium name="Ensembl"/>
        </authorList>
    </citation>
    <scope>IDENTIFICATION</scope>
</reference>
<dbReference type="GeneTree" id="ENSGT00940000155784"/>
<evidence type="ECO:0000259" key="1">
    <source>
        <dbReference type="Pfam" id="PF25570"/>
    </source>
</evidence>
<dbReference type="Pfam" id="PF25570">
    <property type="entry name" value="TPR_DENND3"/>
    <property type="match status" value="1"/>
</dbReference>
<evidence type="ECO:0000313" key="2">
    <source>
        <dbReference type="Ensembl" id="ENSHHUP00000027729.1"/>
    </source>
</evidence>
<proteinExistence type="predicted"/>